<name>A0A1J4K117_9EUKA</name>
<accession>A0A1J4K117</accession>
<organism evidence="3 4">
    <name type="scientific">Tritrichomonas foetus</name>
    <dbReference type="NCBI Taxonomy" id="1144522"/>
    <lineage>
        <taxon>Eukaryota</taxon>
        <taxon>Metamonada</taxon>
        <taxon>Parabasalia</taxon>
        <taxon>Tritrichomonadida</taxon>
        <taxon>Tritrichomonadidae</taxon>
        <taxon>Tritrichomonas</taxon>
    </lineage>
</organism>
<keyword evidence="1" id="KW-0175">Coiled coil</keyword>
<feature type="coiled-coil region" evidence="1">
    <location>
        <begin position="237"/>
        <end position="264"/>
    </location>
</feature>
<dbReference type="EMBL" id="MLAK01000827">
    <property type="protein sequence ID" value="OHT03446.1"/>
    <property type="molecule type" value="Genomic_DNA"/>
</dbReference>
<keyword evidence="4" id="KW-1185">Reference proteome</keyword>
<reference evidence="3" key="1">
    <citation type="submission" date="2016-10" db="EMBL/GenBank/DDBJ databases">
        <authorList>
            <person name="Benchimol M."/>
            <person name="Almeida L.G."/>
            <person name="Vasconcelos A.T."/>
            <person name="Perreira-Neves A."/>
            <person name="Rosa I.A."/>
            <person name="Tasca T."/>
            <person name="Bogo M.R."/>
            <person name="de Souza W."/>
        </authorList>
    </citation>
    <scope>NUCLEOTIDE SEQUENCE [LARGE SCALE GENOMIC DNA]</scope>
    <source>
        <strain evidence="3">K</strain>
    </source>
</reference>
<evidence type="ECO:0000256" key="1">
    <source>
        <dbReference type="SAM" id="Coils"/>
    </source>
</evidence>
<evidence type="ECO:0000313" key="4">
    <source>
        <dbReference type="Proteomes" id="UP000179807"/>
    </source>
</evidence>
<proteinExistence type="predicted"/>
<feature type="compositionally biased region" description="Low complexity" evidence="2">
    <location>
        <begin position="22"/>
        <end position="36"/>
    </location>
</feature>
<feature type="region of interest" description="Disordered" evidence="2">
    <location>
        <begin position="1"/>
        <end position="37"/>
    </location>
</feature>
<protein>
    <submittedName>
        <fullName evidence="3">Uncharacterized protein</fullName>
    </submittedName>
</protein>
<dbReference type="OrthoDB" id="10573332at2759"/>
<dbReference type="VEuPathDB" id="TrichDB:TRFO_06690"/>
<evidence type="ECO:0000313" key="3">
    <source>
        <dbReference type="EMBL" id="OHT03446.1"/>
    </source>
</evidence>
<gene>
    <name evidence="3" type="ORF">TRFO_06690</name>
</gene>
<dbReference type="AlphaFoldDB" id="A0A1J4K117"/>
<evidence type="ECO:0000256" key="2">
    <source>
        <dbReference type="SAM" id="MobiDB-lite"/>
    </source>
</evidence>
<dbReference type="GeneID" id="94827947"/>
<sequence length="321" mass="37635">MSSSRSSKVKIQANKPARSKASNTPRSPIRISPSNSQQLTVKDVKEMEKIEKLYPDLAGKSLVQLRNMKKKSIDKFDYDKSKYIQAYIVLSEKDNTTRIINDYKEWLQGQISEAIANYETNLTEIEKETDDKELAVREDIQLMYENMKKRHIEEIMEVETLRQISILREQNREKFDVKTLKKQSQKMAATDDIDAARYYKNQADLLHEENIIKGVENVDLKFNKILDKLKQKQTFELSGLQNKLQDYLRDVDSLQEEQIHEQQKKLLVFINHNLQKAINDGAKVLIKKDMMATVNLELRSFVQQFLKDQNREYILEAQVSE</sequence>
<dbReference type="Proteomes" id="UP000179807">
    <property type="component" value="Unassembled WGS sequence"/>
</dbReference>
<dbReference type="RefSeq" id="XP_068356582.1">
    <property type="nucleotide sequence ID" value="XM_068493243.1"/>
</dbReference>
<comment type="caution">
    <text evidence="3">The sequence shown here is derived from an EMBL/GenBank/DDBJ whole genome shotgun (WGS) entry which is preliminary data.</text>
</comment>